<dbReference type="EMBL" id="JACHNU010000004">
    <property type="protein sequence ID" value="MBB4663619.1"/>
    <property type="molecule type" value="Genomic_DNA"/>
</dbReference>
<keyword evidence="2" id="KW-0378">Hydrolase</keyword>
<dbReference type="NCBIfam" id="TIGR00004">
    <property type="entry name" value="Rid family detoxifying hydrolase"/>
    <property type="match status" value="1"/>
</dbReference>
<evidence type="ECO:0000313" key="2">
    <source>
        <dbReference type="EMBL" id="MBB4663619.1"/>
    </source>
</evidence>
<dbReference type="InterPro" id="IPR006175">
    <property type="entry name" value="YjgF/YER057c/UK114"/>
</dbReference>
<dbReference type="PANTHER" id="PTHR11803:SF39">
    <property type="entry name" value="2-IMINOBUTANOATE_2-IMINOPROPANOATE DEAMINASE"/>
    <property type="match status" value="1"/>
</dbReference>
<dbReference type="RefSeq" id="WP_183343335.1">
    <property type="nucleotide sequence ID" value="NZ_JACHNU010000004.1"/>
</dbReference>
<sequence>MSDRRAINSPAAPAAIGPYVHAVATGNLLFVSGQIPLDAESGELVGTTPAEQADKALQNLKAVIEEAGATLADVVRATVYMTDLGAFAEVNEVYARYFPNDPPARAAIGVAALPLGSQVEVDAIVVLPA</sequence>
<dbReference type="Proteomes" id="UP000585272">
    <property type="component" value="Unassembled WGS sequence"/>
</dbReference>
<dbReference type="PANTHER" id="PTHR11803">
    <property type="entry name" value="2-IMINOBUTANOATE/2-IMINOPROPANOATE DEAMINASE RIDA"/>
    <property type="match status" value="1"/>
</dbReference>
<dbReference type="InterPro" id="IPR006056">
    <property type="entry name" value="RidA"/>
</dbReference>
<dbReference type="GO" id="GO:0005829">
    <property type="term" value="C:cytosol"/>
    <property type="evidence" value="ECO:0007669"/>
    <property type="project" value="TreeGrafter"/>
</dbReference>
<dbReference type="InterPro" id="IPR035959">
    <property type="entry name" value="RutC-like_sf"/>
</dbReference>
<name>A0A840IFL9_9ACTN</name>
<dbReference type="Gene3D" id="3.30.1330.40">
    <property type="entry name" value="RutC-like"/>
    <property type="match status" value="1"/>
</dbReference>
<dbReference type="SUPFAM" id="SSF55298">
    <property type="entry name" value="YjgF-like"/>
    <property type="match status" value="1"/>
</dbReference>
<reference evidence="2 3" key="1">
    <citation type="submission" date="2020-08" db="EMBL/GenBank/DDBJ databases">
        <title>Genomic Encyclopedia of Archaeal and Bacterial Type Strains, Phase II (KMG-II): from individual species to whole genera.</title>
        <authorList>
            <person name="Goeker M."/>
        </authorList>
    </citation>
    <scope>NUCLEOTIDE SEQUENCE [LARGE SCALE GENOMIC DNA]</scope>
    <source>
        <strain evidence="2 3">DSM 23288</strain>
    </source>
</reference>
<comment type="caution">
    <text evidence="2">The sequence shown here is derived from an EMBL/GenBank/DDBJ whole genome shotgun (WGS) entry which is preliminary data.</text>
</comment>
<keyword evidence="3" id="KW-1185">Reference proteome</keyword>
<organism evidence="2 3">
    <name type="scientific">Conexibacter arvalis</name>
    <dbReference type="NCBI Taxonomy" id="912552"/>
    <lineage>
        <taxon>Bacteria</taxon>
        <taxon>Bacillati</taxon>
        <taxon>Actinomycetota</taxon>
        <taxon>Thermoleophilia</taxon>
        <taxon>Solirubrobacterales</taxon>
        <taxon>Conexibacteraceae</taxon>
        <taxon>Conexibacter</taxon>
    </lineage>
</organism>
<dbReference type="AlphaFoldDB" id="A0A840IFL9"/>
<evidence type="ECO:0000256" key="1">
    <source>
        <dbReference type="ARBA" id="ARBA00010552"/>
    </source>
</evidence>
<dbReference type="GO" id="GO:0120241">
    <property type="term" value="F:2-iminobutanoate/2-iminopropanoate deaminase"/>
    <property type="evidence" value="ECO:0007669"/>
    <property type="project" value="UniProtKB-EC"/>
</dbReference>
<dbReference type="EC" id="3.5.99.10" evidence="2"/>
<dbReference type="CDD" id="cd00448">
    <property type="entry name" value="YjgF_YER057c_UK114_family"/>
    <property type="match status" value="1"/>
</dbReference>
<dbReference type="Pfam" id="PF01042">
    <property type="entry name" value="Ribonuc_L-PSP"/>
    <property type="match status" value="1"/>
</dbReference>
<protein>
    <submittedName>
        <fullName evidence="2">2-iminobutanoate/2-iminopropanoate deaminase</fullName>
        <ecNumber evidence="2">3.5.99.10</ecNumber>
    </submittedName>
</protein>
<accession>A0A840IFL9</accession>
<comment type="similarity">
    <text evidence="1">Belongs to the RutC family.</text>
</comment>
<evidence type="ECO:0000313" key="3">
    <source>
        <dbReference type="Proteomes" id="UP000585272"/>
    </source>
</evidence>
<proteinExistence type="inferred from homology"/>
<dbReference type="FunFam" id="3.30.1330.40:FF:000001">
    <property type="entry name" value="L-PSP family endoribonuclease"/>
    <property type="match status" value="1"/>
</dbReference>
<gene>
    <name evidence="2" type="ORF">BDZ31_003214</name>
</gene>